<dbReference type="Pfam" id="PF07686">
    <property type="entry name" value="V-set"/>
    <property type="match status" value="1"/>
</dbReference>
<dbReference type="EMBL" id="CAAGRJ010007186">
    <property type="protein sequence ID" value="VFV25079.1"/>
    <property type="molecule type" value="Genomic_DNA"/>
</dbReference>
<evidence type="ECO:0000256" key="1">
    <source>
        <dbReference type="ARBA" id="ARBA00022729"/>
    </source>
</evidence>
<keyword evidence="5" id="KW-0393">Immunoglobulin domain</keyword>
<proteinExistence type="predicted"/>
<feature type="chain" id="PRO_5019804333" description="Ig-like domain-containing protein" evidence="7">
    <location>
        <begin position="20"/>
        <end position="197"/>
    </location>
</feature>
<dbReference type="SUPFAM" id="SSF48726">
    <property type="entry name" value="Immunoglobulin"/>
    <property type="match status" value="1"/>
</dbReference>
<sequence length="197" mass="22623">MEIALQALLMLLCVKLTWSNGQRPVEQSPPSLTVQEGESFTINCTYRDSTLDFFQWFRQDPTEGIHTLIHIRSNEKEKIRGRFTATSNKGDQHFSLHWKDSLLYDSATFLCAVDSTVLLRHLWLAPKPCSVLHQLLQGLQGAELNFEQTRGAFNNLMSNISFEDLGQRDNVFKYHLMYFVSQCEVLTPLNLVQDPEA</sequence>
<dbReference type="PROSITE" id="PS50835">
    <property type="entry name" value="IG_LIKE"/>
    <property type="match status" value="1"/>
</dbReference>
<feature type="signal peptide" evidence="7">
    <location>
        <begin position="1"/>
        <end position="19"/>
    </location>
</feature>
<keyword evidence="6" id="KW-1279">T cell receptor</keyword>
<dbReference type="InterPro" id="IPR013106">
    <property type="entry name" value="Ig_V-set"/>
</dbReference>
<dbReference type="InterPro" id="IPR013783">
    <property type="entry name" value="Ig-like_fold"/>
</dbReference>
<evidence type="ECO:0000256" key="7">
    <source>
        <dbReference type="SAM" id="SignalP"/>
    </source>
</evidence>
<dbReference type="AlphaFoldDB" id="A0A485MXE6"/>
<evidence type="ECO:0000256" key="3">
    <source>
        <dbReference type="ARBA" id="ARBA00023130"/>
    </source>
</evidence>
<evidence type="ECO:0000256" key="2">
    <source>
        <dbReference type="ARBA" id="ARBA00022859"/>
    </source>
</evidence>
<evidence type="ECO:0000313" key="10">
    <source>
        <dbReference type="Proteomes" id="UP000386466"/>
    </source>
</evidence>
<name>A0A485MXE6_LYNPA</name>
<organism evidence="9 10">
    <name type="scientific">Lynx pardinus</name>
    <name type="common">Iberian lynx</name>
    <name type="synonym">Felis pardina</name>
    <dbReference type="NCBI Taxonomy" id="191816"/>
    <lineage>
        <taxon>Eukaryota</taxon>
        <taxon>Metazoa</taxon>
        <taxon>Chordata</taxon>
        <taxon>Craniata</taxon>
        <taxon>Vertebrata</taxon>
        <taxon>Euteleostomi</taxon>
        <taxon>Mammalia</taxon>
        <taxon>Eutheria</taxon>
        <taxon>Laurasiatheria</taxon>
        <taxon>Carnivora</taxon>
        <taxon>Feliformia</taxon>
        <taxon>Felidae</taxon>
        <taxon>Felinae</taxon>
        <taxon>Lynx</taxon>
    </lineage>
</organism>
<reference evidence="9 10" key="1">
    <citation type="submission" date="2019-01" db="EMBL/GenBank/DDBJ databases">
        <authorList>
            <person name="Alioto T."/>
            <person name="Alioto T."/>
        </authorList>
    </citation>
    <scope>NUCLEOTIDE SEQUENCE [LARGE SCALE GENOMIC DNA]</scope>
</reference>
<evidence type="ECO:0000256" key="4">
    <source>
        <dbReference type="ARBA" id="ARBA00023170"/>
    </source>
</evidence>
<dbReference type="GO" id="GO:0042101">
    <property type="term" value="C:T cell receptor complex"/>
    <property type="evidence" value="ECO:0007669"/>
    <property type="project" value="UniProtKB-KW"/>
</dbReference>
<evidence type="ECO:0000256" key="6">
    <source>
        <dbReference type="ARBA" id="ARBA00043266"/>
    </source>
</evidence>
<evidence type="ECO:0000259" key="8">
    <source>
        <dbReference type="PROSITE" id="PS50835"/>
    </source>
</evidence>
<dbReference type="PANTHER" id="PTHR19343:SF0">
    <property type="entry name" value="T CELL RECEPTOR ALPHA VARIABLE 23_DELTA VARIABLE 6"/>
    <property type="match status" value="1"/>
</dbReference>
<evidence type="ECO:0000313" key="9">
    <source>
        <dbReference type="EMBL" id="VFV25079.1"/>
    </source>
</evidence>
<gene>
    <name evidence="9" type="ORF">LYPA_23C000258</name>
</gene>
<dbReference type="Gene3D" id="2.60.40.10">
    <property type="entry name" value="Immunoglobulins"/>
    <property type="match status" value="1"/>
</dbReference>
<dbReference type="PANTHER" id="PTHR19343">
    <property type="entry name" value="T CELL RECEPTOR ALPHA VARIABLE 1-2"/>
    <property type="match status" value="1"/>
</dbReference>
<evidence type="ECO:0000256" key="5">
    <source>
        <dbReference type="ARBA" id="ARBA00023319"/>
    </source>
</evidence>
<protein>
    <recommendedName>
        <fullName evidence="8">Ig-like domain-containing protein</fullName>
    </recommendedName>
</protein>
<feature type="domain" description="Ig-like" evidence="8">
    <location>
        <begin position="24"/>
        <end position="113"/>
    </location>
</feature>
<keyword evidence="3" id="KW-1064">Adaptive immunity</keyword>
<keyword evidence="4" id="KW-0675">Receptor</keyword>
<dbReference type="InterPro" id="IPR051006">
    <property type="entry name" value="TCR_variable_domain"/>
</dbReference>
<dbReference type="GO" id="GO:0002250">
    <property type="term" value="P:adaptive immune response"/>
    <property type="evidence" value="ECO:0007669"/>
    <property type="project" value="UniProtKB-KW"/>
</dbReference>
<keyword evidence="10" id="KW-1185">Reference proteome</keyword>
<dbReference type="SMART" id="SM00406">
    <property type="entry name" value="IGv"/>
    <property type="match status" value="1"/>
</dbReference>
<accession>A0A485MXE6</accession>
<dbReference type="GO" id="GO:0042605">
    <property type="term" value="F:peptide antigen binding"/>
    <property type="evidence" value="ECO:0007669"/>
    <property type="project" value="TreeGrafter"/>
</dbReference>
<dbReference type="Proteomes" id="UP000386466">
    <property type="component" value="Unassembled WGS sequence"/>
</dbReference>
<keyword evidence="2" id="KW-0391">Immunity</keyword>
<dbReference type="InterPro" id="IPR036179">
    <property type="entry name" value="Ig-like_dom_sf"/>
</dbReference>
<keyword evidence="1 7" id="KW-0732">Signal</keyword>
<dbReference type="InterPro" id="IPR007110">
    <property type="entry name" value="Ig-like_dom"/>
</dbReference>